<accession>A0A8J4XU55</accession>
<dbReference type="OrthoDB" id="6359483at2759"/>
<feature type="compositionally biased region" description="Low complexity" evidence="6">
    <location>
        <begin position="138"/>
        <end position="154"/>
    </location>
</feature>
<dbReference type="PROSITE" id="PS50950">
    <property type="entry name" value="ZF_THAP"/>
    <property type="match status" value="1"/>
</dbReference>
<gene>
    <name evidence="8" type="ORF">GWK47_016845</name>
</gene>
<comment type="caution">
    <text evidence="8">The sequence shown here is derived from an EMBL/GenBank/DDBJ whole genome shotgun (WGS) entry which is preliminary data.</text>
</comment>
<evidence type="ECO:0000256" key="3">
    <source>
        <dbReference type="ARBA" id="ARBA00022833"/>
    </source>
</evidence>
<evidence type="ECO:0000256" key="6">
    <source>
        <dbReference type="SAM" id="MobiDB-lite"/>
    </source>
</evidence>
<dbReference type="Pfam" id="PF05485">
    <property type="entry name" value="THAP"/>
    <property type="match status" value="1"/>
</dbReference>
<evidence type="ECO:0000256" key="4">
    <source>
        <dbReference type="ARBA" id="ARBA00023125"/>
    </source>
</evidence>
<evidence type="ECO:0000256" key="2">
    <source>
        <dbReference type="ARBA" id="ARBA00022771"/>
    </source>
</evidence>
<dbReference type="PANTHER" id="PTHR46600">
    <property type="entry name" value="THAP DOMAIN-CONTAINING"/>
    <property type="match status" value="1"/>
</dbReference>
<keyword evidence="1" id="KW-0479">Metal-binding</keyword>
<feature type="region of interest" description="Disordered" evidence="6">
    <location>
        <begin position="121"/>
        <end position="199"/>
    </location>
</feature>
<evidence type="ECO:0000313" key="8">
    <source>
        <dbReference type="EMBL" id="KAG0713157.1"/>
    </source>
</evidence>
<keyword evidence="9" id="KW-1185">Reference proteome</keyword>
<reference evidence="8" key="1">
    <citation type="submission" date="2020-07" db="EMBL/GenBank/DDBJ databases">
        <title>The High-quality genome of the commercially important snow crab, Chionoecetes opilio.</title>
        <authorList>
            <person name="Jeong J.-H."/>
            <person name="Ryu S."/>
        </authorList>
    </citation>
    <scope>NUCLEOTIDE SEQUENCE</scope>
    <source>
        <strain evidence="8">MADBK_172401_WGS</strain>
        <tissue evidence="8">Digestive gland</tissue>
    </source>
</reference>
<feature type="compositionally biased region" description="Low complexity" evidence="6">
    <location>
        <begin position="161"/>
        <end position="199"/>
    </location>
</feature>
<evidence type="ECO:0000256" key="1">
    <source>
        <dbReference type="ARBA" id="ARBA00022723"/>
    </source>
</evidence>
<dbReference type="InterPro" id="IPR038441">
    <property type="entry name" value="THAP_Znf_sf"/>
</dbReference>
<dbReference type="InterPro" id="IPR006612">
    <property type="entry name" value="THAP_Znf"/>
</dbReference>
<evidence type="ECO:0000313" key="9">
    <source>
        <dbReference type="Proteomes" id="UP000770661"/>
    </source>
</evidence>
<sequence length="223" mass="23943">MATDAPTTRMPPIASRLCCILCGKKKRTHPGVKLHLFPKDARRQLQWLQTLKIAYVKNTQSICEEHFEPKYISSTGRLLNNAVPIPPGHLNPAPVLLDHVGIPHSTAMLIDCFDDFGVLPTPQYQPHPPTPSAPHPPTTSALQPPTTSAPQLPTTSPPQPLTTSVLQPPTTSAPQPPTTSALQPPTTSASHHITTTATASHHITPTATASHHITPTATANGWY</sequence>
<proteinExistence type="predicted"/>
<feature type="compositionally biased region" description="Pro residues" evidence="6">
    <location>
        <begin position="123"/>
        <end position="137"/>
    </location>
</feature>
<keyword evidence="2 5" id="KW-0863">Zinc-finger</keyword>
<protein>
    <recommendedName>
        <fullName evidence="7">THAP-type domain-containing protein</fullName>
    </recommendedName>
</protein>
<evidence type="ECO:0000259" key="7">
    <source>
        <dbReference type="PROSITE" id="PS50950"/>
    </source>
</evidence>
<dbReference type="GO" id="GO:0008270">
    <property type="term" value="F:zinc ion binding"/>
    <property type="evidence" value="ECO:0007669"/>
    <property type="project" value="UniProtKB-KW"/>
</dbReference>
<dbReference type="AlphaFoldDB" id="A0A8J4XU55"/>
<dbReference type="Proteomes" id="UP000770661">
    <property type="component" value="Unassembled WGS sequence"/>
</dbReference>
<dbReference type="EMBL" id="JACEEZ010021728">
    <property type="protein sequence ID" value="KAG0713157.1"/>
    <property type="molecule type" value="Genomic_DNA"/>
</dbReference>
<feature type="domain" description="THAP-type" evidence="7">
    <location>
        <begin position="10"/>
        <end position="87"/>
    </location>
</feature>
<organism evidence="8 9">
    <name type="scientific">Chionoecetes opilio</name>
    <name type="common">Atlantic snow crab</name>
    <name type="synonym">Cancer opilio</name>
    <dbReference type="NCBI Taxonomy" id="41210"/>
    <lineage>
        <taxon>Eukaryota</taxon>
        <taxon>Metazoa</taxon>
        <taxon>Ecdysozoa</taxon>
        <taxon>Arthropoda</taxon>
        <taxon>Crustacea</taxon>
        <taxon>Multicrustacea</taxon>
        <taxon>Malacostraca</taxon>
        <taxon>Eumalacostraca</taxon>
        <taxon>Eucarida</taxon>
        <taxon>Decapoda</taxon>
        <taxon>Pleocyemata</taxon>
        <taxon>Brachyura</taxon>
        <taxon>Eubrachyura</taxon>
        <taxon>Majoidea</taxon>
        <taxon>Majidae</taxon>
        <taxon>Chionoecetes</taxon>
    </lineage>
</organism>
<keyword evidence="4 5" id="KW-0238">DNA-binding</keyword>
<feature type="region of interest" description="Disordered" evidence="6">
    <location>
        <begin position="204"/>
        <end position="223"/>
    </location>
</feature>
<evidence type="ECO:0000256" key="5">
    <source>
        <dbReference type="PROSITE-ProRule" id="PRU00309"/>
    </source>
</evidence>
<dbReference type="PANTHER" id="PTHR46600:SF11">
    <property type="entry name" value="THAP DOMAIN-CONTAINING PROTEIN 10"/>
    <property type="match status" value="1"/>
</dbReference>
<name>A0A8J4XU55_CHIOP</name>
<dbReference type="SMART" id="SM00980">
    <property type="entry name" value="THAP"/>
    <property type="match status" value="1"/>
</dbReference>
<dbReference type="SMART" id="SM00692">
    <property type="entry name" value="DM3"/>
    <property type="match status" value="1"/>
</dbReference>
<dbReference type="SUPFAM" id="SSF57716">
    <property type="entry name" value="Glucocorticoid receptor-like (DNA-binding domain)"/>
    <property type="match status" value="1"/>
</dbReference>
<dbReference type="GO" id="GO:0043565">
    <property type="term" value="F:sequence-specific DNA binding"/>
    <property type="evidence" value="ECO:0007669"/>
    <property type="project" value="InterPro"/>
</dbReference>
<keyword evidence="3" id="KW-0862">Zinc</keyword>
<dbReference type="InterPro" id="IPR026516">
    <property type="entry name" value="THAP1/10"/>
</dbReference>
<dbReference type="Gene3D" id="6.20.210.20">
    <property type="entry name" value="THAP domain"/>
    <property type="match status" value="1"/>
</dbReference>